<feature type="transmembrane region" description="Helical" evidence="2">
    <location>
        <begin position="14"/>
        <end position="34"/>
    </location>
</feature>
<evidence type="ECO:0000256" key="2">
    <source>
        <dbReference type="SAM" id="Phobius"/>
    </source>
</evidence>
<keyword evidence="2" id="KW-0472">Membrane</keyword>
<comment type="caution">
    <text evidence="3">The sequence shown here is derived from an EMBL/GenBank/DDBJ whole genome shotgun (WGS) entry which is preliminary data.</text>
</comment>
<evidence type="ECO:0000313" key="4">
    <source>
        <dbReference type="EMBL" id="PRT41276.1"/>
    </source>
</evidence>
<dbReference type="EMBL" id="PVRR01000002">
    <property type="protein sequence ID" value="PRT41276.1"/>
    <property type="molecule type" value="Genomic_DNA"/>
</dbReference>
<reference evidence="4 6" key="2">
    <citation type="submission" date="2018-03" db="EMBL/GenBank/DDBJ databases">
        <title>Genotypic and phenotypic analysis of antagonistic Bacillus spp. isolated from rhizosphere soil of plants in Tibet.</title>
        <authorList>
            <person name="Borriss R."/>
            <person name="Lasch P."/>
            <person name="Wu L."/>
            <person name="Wu H."/>
            <person name="Gao X."/>
        </authorList>
    </citation>
    <scope>NUCLEOTIDE SEQUENCE [LARGE SCALE GENOMIC DNA]</scope>
    <source>
        <strain evidence="4 6">NMSW16</strain>
    </source>
</reference>
<name>A0A2C4Q3R3_9BACI</name>
<feature type="region of interest" description="Disordered" evidence="1">
    <location>
        <begin position="61"/>
        <end position="80"/>
    </location>
</feature>
<dbReference type="Proteomes" id="UP000239236">
    <property type="component" value="Unassembled WGS sequence"/>
</dbReference>
<keyword evidence="2" id="KW-1133">Transmembrane helix</keyword>
<evidence type="ECO:0000313" key="6">
    <source>
        <dbReference type="Proteomes" id="UP000239236"/>
    </source>
</evidence>
<accession>A0A2C4Q3R3</accession>
<dbReference type="Proteomes" id="UP000223364">
    <property type="component" value="Unassembled WGS sequence"/>
</dbReference>
<evidence type="ECO:0000313" key="3">
    <source>
        <dbReference type="EMBL" id="PHD59200.1"/>
    </source>
</evidence>
<evidence type="ECO:0000256" key="1">
    <source>
        <dbReference type="SAM" id="MobiDB-lite"/>
    </source>
</evidence>
<dbReference type="EMBL" id="NUSP01000013">
    <property type="protein sequence ID" value="PHD59200.1"/>
    <property type="molecule type" value="Genomic_DNA"/>
</dbReference>
<keyword evidence="2" id="KW-0812">Transmembrane</keyword>
<proteinExistence type="predicted"/>
<reference evidence="3 5" key="1">
    <citation type="submission" date="2017-09" db="EMBL/GenBank/DDBJ databases">
        <title>Large-scale bioinformatics analysis of Bacillus genomes uncovers conserved roles of natural products in bacterial physiology.</title>
        <authorList>
            <consortium name="Agbiome Team Llc"/>
            <person name="Bleich R.M."/>
            <person name="Grubbs K.J."/>
            <person name="Santa Maria K.C."/>
            <person name="Allen S.E."/>
            <person name="Farag S."/>
            <person name="Shank E.A."/>
            <person name="Bowers A."/>
        </authorList>
    </citation>
    <scope>NUCLEOTIDE SEQUENCE [LARGE SCALE GENOMIC DNA]</scope>
    <source>
        <strain evidence="3 5">AFS044295</strain>
    </source>
</reference>
<protein>
    <submittedName>
        <fullName evidence="3">Uncharacterized protein</fullName>
    </submittedName>
</protein>
<gene>
    <name evidence="4" type="ORF">C6357_09575</name>
    <name evidence="3" type="ORF">COF57_16850</name>
</gene>
<sequence>MQYFHRDLAPTQSLLIHSYFHASLIGISLLIHLLPRYSRAVKPPPQNSAKIKKLGVGLTARKSPIGSTNNQWGINPSPTD</sequence>
<feature type="compositionally biased region" description="Polar residues" evidence="1">
    <location>
        <begin position="65"/>
        <end position="80"/>
    </location>
</feature>
<keyword evidence="6" id="KW-1185">Reference proteome</keyword>
<organism evidence="3 5">
    <name type="scientific">Bacillus wiedmannii</name>
    <dbReference type="NCBI Taxonomy" id="1890302"/>
    <lineage>
        <taxon>Bacteria</taxon>
        <taxon>Bacillati</taxon>
        <taxon>Bacillota</taxon>
        <taxon>Bacilli</taxon>
        <taxon>Bacillales</taxon>
        <taxon>Bacillaceae</taxon>
        <taxon>Bacillus</taxon>
        <taxon>Bacillus cereus group</taxon>
    </lineage>
</organism>
<evidence type="ECO:0000313" key="5">
    <source>
        <dbReference type="Proteomes" id="UP000223364"/>
    </source>
</evidence>
<dbReference type="AlphaFoldDB" id="A0A2C4Q3R3"/>